<accession>A0A3S0Z4X7</accession>
<evidence type="ECO:0000256" key="7">
    <source>
        <dbReference type="ARBA" id="ARBA00023180"/>
    </source>
</evidence>
<keyword evidence="3 8" id="KW-0812">Transmembrane</keyword>
<dbReference type="GO" id="GO:0005886">
    <property type="term" value="C:plasma membrane"/>
    <property type="evidence" value="ECO:0007669"/>
    <property type="project" value="TreeGrafter"/>
</dbReference>
<comment type="similarity">
    <text evidence="8">Belongs to the dicarboxylate/amino acid:cation symporter (DAACS) (TC 2.A.23) family.</text>
</comment>
<keyword evidence="2 8" id="KW-0813">Transport</keyword>
<dbReference type="SUPFAM" id="SSF118215">
    <property type="entry name" value="Proton glutamate symport protein"/>
    <property type="match status" value="1"/>
</dbReference>
<feature type="transmembrane region" description="Helical" evidence="8">
    <location>
        <begin position="67"/>
        <end position="88"/>
    </location>
</feature>
<keyword evidence="7" id="KW-0325">Glycoprotein</keyword>
<keyword evidence="5 8" id="KW-1133">Transmembrane helix</keyword>
<proteinExistence type="inferred from homology"/>
<reference evidence="10 11" key="1">
    <citation type="submission" date="2019-01" db="EMBL/GenBank/DDBJ databases">
        <title>A draft genome assembly of the solar-powered sea slug Elysia chlorotica.</title>
        <authorList>
            <person name="Cai H."/>
            <person name="Li Q."/>
            <person name="Fang X."/>
            <person name="Li J."/>
            <person name="Curtis N.E."/>
            <person name="Altenburger A."/>
            <person name="Shibata T."/>
            <person name="Feng M."/>
            <person name="Maeda T."/>
            <person name="Schwartz J.A."/>
            <person name="Shigenobu S."/>
            <person name="Lundholm N."/>
            <person name="Nishiyama T."/>
            <person name="Yang H."/>
            <person name="Hasebe M."/>
            <person name="Li S."/>
            <person name="Pierce S.K."/>
            <person name="Wang J."/>
        </authorList>
    </citation>
    <scope>NUCLEOTIDE SEQUENCE [LARGE SCALE GENOMIC DNA]</scope>
    <source>
        <strain evidence="10">EC2010</strain>
        <tissue evidence="10">Whole organism of an adult</tissue>
    </source>
</reference>
<name>A0A3S0Z4X7_ELYCH</name>
<dbReference type="Proteomes" id="UP000271974">
    <property type="component" value="Unassembled WGS sequence"/>
</dbReference>
<keyword evidence="4 8" id="KW-0769">Symport</keyword>
<dbReference type="GO" id="GO:0005313">
    <property type="term" value="F:L-glutamate transmembrane transporter activity"/>
    <property type="evidence" value="ECO:0007669"/>
    <property type="project" value="TreeGrafter"/>
</dbReference>
<dbReference type="EMBL" id="RQTK01001333">
    <property type="protein sequence ID" value="RUS70791.1"/>
    <property type="molecule type" value="Genomic_DNA"/>
</dbReference>
<dbReference type="PRINTS" id="PR00173">
    <property type="entry name" value="EDTRNSPORT"/>
</dbReference>
<evidence type="ECO:0000256" key="6">
    <source>
        <dbReference type="ARBA" id="ARBA00023136"/>
    </source>
</evidence>
<keyword evidence="6 8" id="KW-0472">Membrane</keyword>
<dbReference type="STRING" id="188477.A0A3S0Z4X7"/>
<dbReference type="OrthoDB" id="5877963at2759"/>
<evidence type="ECO:0000256" key="9">
    <source>
        <dbReference type="SAM" id="MobiDB-lite"/>
    </source>
</evidence>
<sequence>MSPEPLNKTDEAEEPETKFINDGTGKPNVLGIVMFSICFGVMLGRMGERGQPIVSFCDCLVEVTMKLFSMFLWYSPIGIAFLIAAKIVGMEDFSVLLGKVGMYFVTVLIGLFVHGSVVLPFLYFITVRKNPYRFIYGISQAMATAFGTSSSSATMPVTLRCLEHNNRVDARVASFVIPVGATINMDGTALYEAVAALFIAQVNNQNMNFSQIITISITATAASVGAAGVPQAGLVTMVIVLAAVGLPIDDVTLILVVDWFLDRFRTMTNVMGDSLGAGIVHHYSVDEMAPLDHDMHDFDGDNRLHNGQQPLQDTTPV</sequence>
<evidence type="ECO:0000256" key="1">
    <source>
        <dbReference type="ARBA" id="ARBA00004141"/>
    </source>
</evidence>
<dbReference type="InterPro" id="IPR001991">
    <property type="entry name" value="Na-dicarboxylate_symporter"/>
</dbReference>
<feature type="transmembrane region" description="Helical" evidence="8">
    <location>
        <begin position="212"/>
        <end position="229"/>
    </location>
</feature>
<comment type="caution">
    <text evidence="10">The sequence shown here is derived from an EMBL/GenBank/DDBJ whole genome shotgun (WGS) entry which is preliminary data.</text>
</comment>
<evidence type="ECO:0000256" key="3">
    <source>
        <dbReference type="ARBA" id="ARBA00022692"/>
    </source>
</evidence>
<feature type="compositionally biased region" description="Polar residues" evidence="9">
    <location>
        <begin position="305"/>
        <end position="317"/>
    </location>
</feature>
<feature type="transmembrane region" description="Helical" evidence="8">
    <location>
        <begin position="235"/>
        <end position="261"/>
    </location>
</feature>
<comment type="subcellular location">
    <subcellularLocation>
        <location evidence="1 8">Membrane</location>
        <topology evidence="1 8">Multi-pass membrane protein</topology>
    </subcellularLocation>
</comment>
<evidence type="ECO:0000256" key="8">
    <source>
        <dbReference type="RuleBase" id="RU361216"/>
    </source>
</evidence>
<evidence type="ECO:0000256" key="5">
    <source>
        <dbReference type="ARBA" id="ARBA00022989"/>
    </source>
</evidence>
<evidence type="ECO:0000256" key="4">
    <source>
        <dbReference type="ARBA" id="ARBA00022847"/>
    </source>
</evidence>
<dbReference type="Pfam" id="PF00375">
    <property type="entry name" value="SDF"/>
    <property type="match status" value="1"/>
</dbReference>
<feature type="region of interest" description="Disordered" evidence="9">
    <location>
        <begin position="297"/>
        <end position="317"/>
    </location>
</feature>
<dbReference type="PANTHER" id="PTHR11958:SF63">
    <property type="entry name" value="AMINO ACID TRANSPORTER"/>
    <property type="match status" value="1"/>
</dbReference>
<dbReference type="GO" id="GO:0015175">
    <property type="term" value="F:neutral L-amino acid transmembrane transporter activity"/>
    <property type="evidence" value="ECO:0007669"/>
    <property type="project" value="TreeGrafter"/>
</dbReference>
<dbReference type="PANTHER" id="PTHR11958">
    <property type="entry name" value="SODIUM/DICARBOXYLATE SYMPORTER-RELATED"/>
    <property type="match status" value="1"/>
</dbReference>
<evidence type="ECO:0000313" key="11">
    <source>
        <dbReference type="Proteomes" id="UP000271974"/>
    </source>
</evidence>
<feature type="transmembrane region" description="Helical" evidence="8">
    <location>
        <begin position="29"/>
        <end position="46"/>
    </location>
</feature>
<dbReference type="GO" id="GO:0015501">
    <property type="term" value="F:glutamate:sodium symporter activity"/>
    <property type="evidence" value="ECO:0007669"/>
    <property type="project" value="TreeGrafter"/>
</dbReference>
<keyword evidence="11" id="KW-1185">Reference proteome</keyword>
<gene>
    <name evidence="10" type="ORF">EGW08_021450</name>
</gene>
<dbReference type="InterPro" id="IPR050746">
    <property type="entry name" value="DAACS"/>
</dbReference>
<evidence type="ECO:0000256" key="2">
    <source>
        <dbReference type="ARBA" id="ARBA00022448"/>
    </source>
</evidence>
<dbReference type="InterPro" id="IPR036458">
    <property type="entry name" value="Na:dicarbo_symporter_sf"/>
</dbReference>
<dbReference type="PROSITE" id="PS00714">
    <property type="entry name" value="NA_DICARBOXYL_SYMP_2"/>
    <property type="match status" value="1"/>
</dbReference>
<evidence type="ECO:0000313" key="10">
    <source>
        <dbReference type="EMBL" id="RUS70791.1"/>
    </source>
</evidence>
<feature type="transmembrane region" description="Helical" evidence="8">
    <location>
        <begin position="100"/>
        <end position="122"/>
    </location>
</feature>
<dbReference type="AlphaFoldDB" id="A0A3S0Z4X7"/>
<dbReference type="InterPro" id="IPR018107">
    <property type="entry name" value="Na-dicarboxylate_symporter_CS"/>
</dbReference>
<organism evidence="10 11">
    <name type="scientific">Elysia chlorotica</name>
    <name type="common">Eastern emerald elysia</name>
    <name type="synonym">Sea slug</name>
    <dbReference type="NCBI Taxonomy" id="188477"/>
    <lineage>
        <taxon>Eukaryota</taxon>
        <taxon>Metazoa</taxon>
        <taxon>Spiralia</taxon>
        <taxon>Lophotrochozoa</taxon>
        <taxon>Mollusca</taxon>
        <taxon>Gastropoda</taxon>
        <taxon>Heterobranchia</taxon>
        <taxon>Euthyneura</taxon>
        <taxon>Panpulmonata</taxon>
        <taxon>Sacoglossa</taxon>
        <taxon>Placobranchoidea</taxon>
        <taxon>Plakobranchidae</taxon>
        <taxon>Elysia</taxon>
    </lineage>
</organism>
<protein>
    <recommendedName>
        <fullName evidence="8">Amino acid transporter</fullName>
    </recommendedName>
</protein>
<dbReference type="Gene3D" id="1.10.3860.10">
    <property type="entry name" value="Sodium:dicarboxylate symporter"/>
    <property type="match status" value="1"/>
</dbReference>